<evidence type="ECO:0000313" key="2">
    <source>
        <dbReference type="EMBL" id="EUC55246.1"/>
    </source>
</evidence>
<name>X8J1U3_9AGAM</name>
<protein>
    <submittedName>
        <fullName evidence="2">Uncharacterized protein</fullName>
    </submittedName>
</protein>
<feature type="non-terminal residue" evidence="2">
    <location>
        <position position="160"/>
    </location>
</feature>
<accession>X8J1U3</accession>
<sequence>MCKYSPASDETATSGGNKYMLCEEDVVLDDPDDDELAAWEAERENTRSTSNDDCDGGYHMDRSEGGDGVHELEDTAGGQGTMDKDYDIEQQVPDEDEEQYNGTKEWDNGGTTWNPGETQMETDPNGRDGDDEQEYTQYAGNLVDDHNRTLSSDYGDDYAP</sequence>
<evidence type="ECO:0000313" key="3">
    <source>
        <dbReference type="Proteomes" id="UP000030108"/>
    </source>
</evidence>
<gene>
    <name evidence="2" type="ORF">RSOL_104400</name>
</gene>
<organism evidence="2 3">
    <name type="scientific">Rhizoctonia solani AG-3 Rhs1AP</name>
    <dbReference type="NCBI Taxonomy" id="1086054"/>
    <lineage>
        <taxon>Eukaryota</taxon>
        <taxon>Fungi</taxon>
        <taxon>Dikarya</taxon>
        <taxon>Basidiomycota</taxon>
        <taxon>Agaricomycotina</taxon>
        <taxon>Agaricomycetes</taxon>
        <taxon>Cantharellales</taxon>
        <taxon>Ceratobasidiaceae</taxon>
        <taxon>Rhizoctonia</taxon>
    </lineage>
</organism>
<comment type="caution">
    <text evidence="2">The sequence shown here is derived from an EMBL/GenBank/DDBJ whole genome shotgun (WGS) entry which is preliminary data.</text>
</comment>
<dbReference type="Proteomes" id="UP000030108">
    <property type="component" value="Unassembled WGS sequence"/>
</dbReference>
<evidence type="ECO:0000256" key="1">
    <source>
        <dbReference type="SAM" id="MobiDB-lite"/>
    </source>
</evidence>
<reference evidence="3" key="1">
    <citation type="journal article" date="2014" name="Genome Announc.">
        <title>Draft genome sequence of the plant-pathogenic soil fungus Rhizoctonia solani anastomosis group 3 strain Rhs1AP.</title>
        <authorList>
            <person name="Cubeta M.A."/>
            <person name="Thomas E."/>
            <person name="Dean R.A."/>
            <person name="Jabaji S."/>
            <person name="Neate S.M."/>
            <person name="Tavantzis S."/>
            <person name="Toda T."/>
            <person name="Vilgalys R."/>
            <person name="Bharathan N."/>
            <person name="Fedorova-Abrams N."/>
            <person name="Pakala S.B."/>
            <person name="Pakala S.M."/>
            <person name="Zafar N."/>
            <person name="Joardar V."/>
            <person name="Losada L."/>
            <person name="Nierman W.C."/>
        </authorList>
    </citation>
    <scope>NUCLEOTIDE SEQUENCE [LARGE SCALE GENOMIC DNA]</scope>
    <source>
        <strain evidence="3">AG-3</strain>
    </source>
</reference>
<feature type="compositionally biased region" description="Basic and acidic residues" evidence="1">
    <location>
        <begin position="56"/>
        <end position="73"/>
    </location>
</feature>
<dbReference type="AlphaFoldDB" id="X8J1U3"/>
<proteinExistence type="predicted"/>
<feature type="region of interest" description="Disordered" evidence="1">
    <location>
        <begin position="31"/>
        <end position="160"/>
    </location>
</feature>
<dbReference type="EMBL" id="JATN01000322">
    <property type="protein sequence ID" value="EUC55246.1"/>
    <property type="molecule type" value="Genomic_DNA"/>
</dbReference>
<feature type="compositionally biased region" description="Acidic residues" evidence="1">
    <location>
        <begin position="88"/>
        <end position="99"/>
    </location>
</feature>
<feature type="compositionally biased region" description="Polar residues" evidence="1">
    <location>
        <begin position="109"/>
        <end position="122"/>
    </location>
</feature>